<proteinExistence type="predicted"/>
<dbReference type="PANTHER" id="PTHR37984">
    <property type="entry name" value="PROTEIN CBG26694"/>
    <property type="match status" value="1"/>
</dbReference>
<dbReference type="InterPro" id="IPR050951">
    <property type="entry name" value="Retrovirus_Pol_polyprotein"/>
</dbReference>
<evidence type="ECO:0000313" key="3">
    <source>
        <dbReference type="Proteomes" id="UP001367676"/>
    </source>
</evidence>
<dbReference type="EMBL" id="JBBCAQ010000008">
    <property type="protein sequence ID" value="KAK7602606.1"/>
    <property type="molecule type" value="Genomic_DNA"/>
</dbReference>
<evidence type="ECO:0000259" key="1">
    <source>
        <dbReference type="PROSITE" id="PS50994"/>
    </source>
</evidence>
<keyword evidence="3" id="KW-1185">Reference proteome</keyword>
<dbReference type="AlphaFoldDB" id="A0AAN9TQZ5"/>
<comment type="caution">
    <text evidence="2">The sequence shown here is derived from an EMBL/GenBank/DDBJ whole genome shotgun (WGS) entry which is preliminary data.</text>
</comment>
<sequence>MTCRKNKAINYSPVGKFKLIEANEPLKMISVDIFRPVTRTDQGNMKLIVIMDVFTKFTKLYPVAKSAMNDCSEAINQFMSEYGKVKVILTDRALTFTSPKWKQYWNEKGVRIRLTSVYTPQSNPVETRMKVIGDCLRIYCPSEHHKWDEHFLRIELWLNETEHIVTLRLPYS</sequence>
<name>A0AAN9TQZ5_9HEMI</name>
<feature type="domain" description="Integrase catalytic" evidence="1">
    <location>
        <begin position="21"/>
        <end position="172"/>
    </location>
</feature>
<accession>A0AAN9TQZ5</accession>
<dbReference type="Gene3D" id="3.30.420.10">
    <property type="entry name" value="Ribonuclease H-like superfamily/Ribonuclease H"/>
    <property type="match status" value="1"/>
</dbReference>
<dbReference type="Proteomes" id="UP001367676">
    <property type="component" value="Unassembled WGS sequence"/>
</dbReference>
<dbReference type="InterPro" id="IPR012337">
    <property type="entry name" value="RNaseH-like_sf"/>
</dbReference>
<dbReference type="SUPFAM" id="SSF53098">
    <property type="entry name" value="Ribonuclease H-like"/>
    <property type="match status" value="1"/>
</dbReference>
<organism evidence="2 3">
    <name type="scientific">Parthenolecanium corni</name>
    <dbReference type="NCBI Taxonomy" id="536013"/>
    <lineage>
        <taxon>Eukaryota</taxon>
        <taxon>Metazoa</taxon>
        <taxon>Ecdysozoa</taxon>
        <taxon>Arthropoda</taxon>
        <taxon>Hexapoda</taxon>
        <taxon>Insecta</taxon>
        <taxon>Pterygota</taxon>
        <taxon>Neoptera</taxon>
        <taxon>Paraneoptera</taxon>
        <taxon>Hemiptera</taxon>
        <taxon>Sternorrhyncha</taxon>
        <taxon>Coccoidea</taxon>
        <taxon>Coccidae</taxon>
        <taxon>Parthenolecanium</taxon>
    </lineage>
</organism>
<gene>
    <name evidence="2" type="ORF">V9T40_008195</name>
</gene>
<evidence type="ECO:0000313" key="2">
    <source>
        <dbReference type="EMBL" id="KAK7602606.1"/>
    </source>
</evidence>
<dbReference type="InterPro" id="IPR001584">
    <property type="entry name" value="Integrase_cat-core"/>
</dbReference>
<protein>
    <recommendedName>
        <fullName evidence="1">Integrase catalytic domain-containing protein</fullName>
    </recommendedName>
</protein>
<dbReference type="GO" id="GO:0003676">
    <property type="term" value="F:nucleic acid binding"/>
    <property type="evidence" value="ECO:0007669"/>
    <property type="project" value="InterPro"/>
</dbReference>
<dbReference type="PANTHER" id="PTHR37984:SF5">
    <property type="entry name" value="PROTEIN NYNRIN-LIKE"/>
    <property type="match status" value="1"/>
</dbReference>
<dbReference type="GO" id="GO:0015074">
    <property type="term" value="P:DNA integration"/>
    <property type="evidence" value="ECO:0007669"/>
    <property type="project" value="InterPro"/>
</dbReference>
<reference evidence="2 3" key="1">
    <citation type="submission" date="2024-03" db="EMBL/GenBank/DDBJ databases">
        <title>Adaptation during the transition from Ophiocordyceps entomopathogen to insect associate is accompanied by gene loss and intensified selection.</title>
        <authorList>
            <person name="Ward C.M."/>
            <person name="Onetto C.A."/>
            <person name="Borneman A.R."/>
        </authorList>
    </citation>
    <scope>NUCLEOTIDE SEQUENCE [LARGE SCALE GENOMIC DNA]</scope>
    <source>
        <strain evidence="2">AWRI1</strain>
        <tissue evidence="2">Single Adult Female</tissue>
    </source>
</reference>
<dbReference type="Pfam" id="PF00665">
    <property type="entry name" value="rve"/>
    <property type="match status" value="1"/>
</dbReference>
<dbReference type="InterPro" id="IPR036397">
    <property type="entry name" value="RNaseH_sf"/>
</dbReference>
<dbReference type="PROSITE" id="PS50994">
    <property type="entry name" value="INTEGRASE"/>
    <property type="match status" value="1"/>
</dbReference>